<dbReference type="Proteomes" id="UP001153069">
    <property type="component" value="Unassembled WGS sequence"/>
</dbReference>
<dbReference type="OrthoDB" id="88476at2759"/>
<evidence type="ECO:0000313" key="2">
    <source>
        <dbReference type="Proteomes" id="UP001153069"/>
    </source>
</evidence>
<name>A0A9N8EFV5_9STRA</name>
<evidence type="ECO:0000313" key="1">
    <source>
        <dbReference type="EMBL" id="CAB9517819.1"/>
    </source>
</evidence>
<dbReference type="EMBL" id="CAICTM010000882">
    <property type="protein sequence ID" value="CAB9517819.1"/>
    <property type="molecule type" value="Genomic_DNA"/>
</dbReference>
<gene>
    <name evidence="1" type="ORF">SEMRO_883_G215430.1</name>
</gene>
<dbReference type="AlphaFoldDB" id="A0A9N8EFV5"/>
<comment type="caution">
    <text evidence="1">The sequence shown here is derived from an EMBL/GenBank/DDBJ whole genome shotgun (WGS) entry which is preliminary data.</text>
</comment>
<accession>A0A9N8EFV5</accession>
<sequence>MLKFAHEKLSHGHGYCLYAATNGHLECLKYARKMGCPWDEWICCAAAGEAIWMFYDGPLNRDVRPLEGQHINAKNVAAGEGQLESLKYILRQEKDNFLHETLFETAATNHRWVVLKWLCLEAGKCAKLALLEKGLELWEEYHSALNA</sequence>
<reference evidence="1" key="1">
    <citation type="submission" date="2020-06" db="EMBL/GenBank/DDBJ databases">
        <authorList>
            <consortium name="Plant Systems Biology data submission"/>
        </authorList>
    </citation>
    <scope>NUCLEOTIDE SEQUENCE</scope>
    <source>
        <strain evidence="1">D6</strain>
    </source>
</reference>
<proteinExistence type="predicted"/>
<organism evidence="1 2">
    <name type="scientific">Seminavis robusta</name>
    <dbReference type="NCBI Taxonomy" id="568900"/>
    <lineage>
        <taxon>Eukaryota</taxon>
        <taxon>Sar</taxon>
        <taxon>Stramenopiles</taxon>
        <taxon>Ochrophyta</taxon>
        <taxon>Bacillariophyta</taxon>
        <taxon>Bacillariophyceae</taxon>
        <taxon>Bacillariophycidae</taxon>
        <taxon>Naviculales</taxon>
        <taxon>Naviculaceae</taxon>
        <taxon>Seminavis</taxon>
    </lineage>
</organism>
<keyword evidence="2" id="KW-1185">Reference proteome</keyword>
<protein>
    <submittedName>
        <fullName evidence="1">Ankyrin containing protein (ISS)</fullName>
    </submittedName>
</protein>
<dbReference type="SUPFAM" id="SSF140860">
    <property type="entry name" value="Pseudo ankyrin repeat-like"/>
    <property type="match status" value="1"/>
</dbReference>